<dbReference type="Gene3D" id="3.40.50.620">
    <property type="entry name" value="HUPs"/>
    <property type="match status" value="1"/>
</dbReference>
<dbReference type="Gene3D" id="1.10.240.10">
    <property type="entry name" value="Tyrosyl-Transfer RNA Synthetase"/>
    <property type="match status" value="1"/>
</dbReference>
<evidence type="ECO:0000313" key="2">
    <source>
        <dbReference type="EMBL" id="EFJ28676.1"/>
    </source>
</evidence>
<dbReference type="PANTHER" id="PTHR10055:SF1">
    <property type="entry name" value="TRYPTOPHAN--TRNA LIGASE, CYTOPLASMIC"/>
    <property type="match status" value="1"/>
</dbReference>
<evidence type="ECO:0000313" key="3">
    <source>
        <dbReference type="Proteomes" id="UP000001514"/>
    </source>
</evidence>
<keyword evidence="3" id="KW-1185">Reference proteome</keyword>
<dbReference type="AlphaFoldDB" id="D8RGZ1"/>
<gene>
    <name evidence="2" type="ORF">SELMODRAFT_411225</name>
</gene>
<proteinExistence type="predicted"/>
<reference evidence="2 3" key="1">
    <citation type="journal article" date="2011" name="Science">
        <title>The Selaginella genome identifies genetic changes associated with the evolution of vascular plants.</title>
        <authorList>
            <person name="Banks J.A."/>
            <person name="Nishiyama T."/>
            <person name="Hasebe M."/>
            <person name="Bowman J.L."/>
            <person name="Gribskov M."/>
            <person name="dePamphilis C."/>
            <person name="Albert V.A."/>
            <person name="Aono N."/>
            <person name="Aoyama T."/>
            <person name="Ambrose B.A."/>
            <person name="Ashton N.W."/>
            <person name="Axtell M.J."/>
            <person name="Barker E."/>
            <person name="Barker M.S."/>
            <person name="Bennetzen J.L."/>
            <person name="Bonawitz N.D."/>
            <person name="Chapple C."/>
            <person name="Cheng C."/>
            <person name="Correa L.G."/>
            <person name="Dacre M."/>
            <person name="DeBarry J."/>
            <person name="Dreyer I."/>
            <person name="Elias M."/>
            <person name="Engstrom E.M."/>
            <person name="Estelle M."/>
            <person name="Feng L."/>
            <person name="Finet C."/>
            <person name="Floyd S.K."/>
            <person name="Frommer W.B."/>
            <person name="Fujita T."/>
            <person name="Gramzow L."/>
            <person name="Gutensohn M."/>
            <person name="Harholt J."/>
            <person name="Hattori M."/>
            <person name="Heyl A."/>
            <person name="Hirai T."/>
            <person name="Hiwatashi Y."/>
            <person name="Ishikawa M."/>
            <person name="Iwata M."/>
            <person name="Karol K.G."/>
            <person name="Koehler B."/>
            <person name="Kolukisaoglu U."/>
            <person name="Kubo M."/>
            <person name="Kurata T."/>
            <person name="Lalonde S."/>
            <person name="Li K."/>
            <person name="Li Y."/>
            <person name="Litt A."/>
            <person name="Lyons E."/>
            <person name="Manning G."/>
            <person name="Maruyama T."/>
            <person name="Michael T.P."/>
            <person name="Mikami K."/>
            <person name="Miyazaki S."/>
            <person name="Morinaga S."/>
            <person name="Murata T."/>
            <person name="Mueller-Roeber B."/>
            <person name="Nelson D.R."/>
            <person name="Obara M."/>
            <person name="Oguri Y."/>
            <person name="Olmstead R.G."/>
            <person name="Onodera N."/>
            <person name="Petersen B.L."/>
            <person name="Pils B."/>
            <person name="Prigge M."/>
            <person name="Rensing S.A."/>
            <person name="Riano-Pachon D.M."/>
            <person name="Roberts A.W."/>
            <person name="Sato Y."/>
            <person name="Scheller H.V."/>
            <person name="Schulz B."/>
            <person name="Schulz C."/>
            <person name="Shakirov E.V."/>
            <person name="Shibagaki N."/>
            <person name="Shinohara N."/>
            <person name="Shippen D.E."/>
            <person name="Soerensen I."/>
            <person name="Sotooka R."/>
            <person name="Sugimoto N."/>
            <person name="Sugita M."/>
            <person name="Sumikawa N."/>
            <person name="Tanurdzic M."/>
            <person name="Theissen G."/>
            <person name="Ulvskov P."/>
            <person name="Wakazuki S."/>
            <person name="Weng J.K."/>
            <person name="Willats W.W."/>
            <person name="Wipf D."/>
            <person name="Wolf P.G."/>
            <person name="Yang L."/>
            <person name="Zimmer A.D."/>
            <person name="Zhu Q."/>
            <person name="Mitros T."/>
            <person name="Hellsten U."/>
            <person name="Loque D."/>
            <person name="Otillar R."/>
            <person name="Salamov A."/>
            <person name="Schmutz J."/>
            <person name="Shapiro H."/>
            <person name="Lindquist E."/>
            <person name="Lucas S."/>
            <person name="Rokhsar D."/>
            <person name="Grigoriev I.V."/>
        </authorList>
    </citation>
    <scope>NUCLEOTIDE SEQUENCE [LARGE SCALE GENOMIC DNA]</scope>
</reference>
<dbReference type="SUPFAM" id="SSF52374">
    <property type="entry name" value="Nucleotidylyl transferase"/>
    <property type="match status" value="1"/>
</dbReference>
<dbReference type="GO" id="GO:0005737">
    <property type="term" value="C:cytoplasm"/>
    <property type="evidence" value="ECO:0000318"/>
    <property type="project" value="GO_Central"/>
</dbReference>
<name>D8RGZ1_SELML</name>
<dbReference type="InterPro" id="IPR014729">
    <property type="entry name" value="Rossmann-like_a/b/a_fold"/>
</dbReference>
<dbReference type="InParanoid" id="D8RGZ1"/>
<sequence>MAARYLTRGLLENSSVLAELLEGKERFYLFAGTFDVSEQLDLRHLASLQFVKDVQTATAAPVVIILSCTDSKLSIDPAKRKACFDAQARSVLACGLDKSRTFILTPPSISSRIYRSVVDVSKCMLINEAVFCRLPQTLLGETFTKCLRIGQDRFPKAAFERANLPEPAVVQLKPLPMLQGELGNAQTFNSNCQLLFLSDDPPMIEMKIRKHAFSGGGSTKEEHEKHGANLEIDVPYKYLSYFLESDNEWANIKGEYGGGKMYTGAVKERLVCLVKEMLASHKMASMSISDKVRLVCAL</sequence>
<evidence type="ECO:0000256" key="1">
    <source>
        <dbReference type="ARBA" id="ARBA00030268"/>
    </source>
</evidence>
<organism evidence="3">
    <name type="scientific">Selaginella moellendorffii</name>
    <name type="common">Spikemoss</name>
    <dbReference type="NCBI Taxonomy" id="88036"/>
    <lineage>
        <taxon>Eukaryota</taxon>
        <taxon>Viridiplantae</taxon>
        <taxon>Streptophyta</taxon>
        <taxon>Embryophyta</taxon>
        <taxon>Tracheophyta</taxon>
        <taxon>Lycopodiopsida</taxon>
        <taxon>Selaginellales</taxon>
        <taxon>Selaginellaceae</taxon>
        <taxon>Selaginella</taxon>
    </lineage>
</organism>
<dbReference type="STRING" id="88036.D8RGZ1"/>
<dbReference type="GO" id="GO:0006436">
    <property type="term" value="P:tryptophanyl-tRNA aminoacylation"/>
    <property type="evidence" value="ECO:0000318"/>
    <property type="project" value="GO_Central"/>
</dbReference>
<dbReference type="KEGG" id="smo:SELMODRAFT_411225"/>
<dbReference type="GO" id="GO:0004830">
    <property type="term" value="F:tryptophan-tRNA ligase activity"/>
    <property type="evidence" value="ECO:0000318"/>
    <property type="project" value="GO_Central"/>
</dbReference>
<dbReference type="Proteomes" id="UP000001514">
    <property type="component" value="Unassembled WGS sequence"/>
</dbReference>
<dbReference type="EMBL" id="GL377579">
    <property type="protein sequence ID" value="EFJ28676.1"/>
    <property type="molecule type" value="Genomic_DNA"/>
</dbReference>
<dbReference type="Gramene" id="EFJ28676">
    <property type="protein sequence ID" value="EFJ28676"/>
    <property type="gene ID" value="SELMODRAFT_411225"/>
</dbReference>
<dbReference type="eggNOG" id="KOG2145">
    <property type="taxonomic scope" value="Eukaryota"/>
</dbReference>
<protein>
    <recommendedName>
        <fullName evidence="1">Tryptophanyl-tRNA synthetase</fullName>
    </recommendedName>
</protein>
<dbReference type="PANTHER" id="PTHR10055">
    <property type="entry name" value="TRYPTOPHANYL-TRNA SYNTHETASE"/>
    <property type="match status" value="1"/>
</dbReference>
<accession>D8RGZ1</accession>
<dbReference type="HOGENOM" id="CLU_032621_0_0_1"/>